<comment type="caution">
    <text evidence="2">The sequence shown here is derived from an EMBL/GenBank/DDBJ whole genome shotgun (WGS) entry which is preliminary data.</text>
</comment>
<feature type="region of interest" description="Disordered" evidence="1">
    <location>
        <begin position="57"/>
        <end position="81"/>
    </location>
</feature>
<evidence type="ECO:0000256" key="1">
    <source>
        <dbReference type="SAM" id="MobiDB-lite"/>
    </source>
</evidence>
<reference evidence="2" key="1">
    <citation type="journal article" date="2022" name="Front. Genet.">
        <title>Chromosome-Scale Assembly of the Dendrobium nobile Genome Provides Insights Into the Molecular Mechanism of the Biosynthesis of the Medicinal Active Ingredient of Dendrobium.</title>
        <authorList>
            <person name="Xu Q."/>
            <person name="Niu S.-C."/>
            <person name="Li K.-L."/>
            <person name="Zheng P.-J."/>
            <person name="Zhang X.-J."/>
            <person name="Jia Y."/>
            <person name="Liu Y."/>
            <person name="Niu Y.-X."/>
            <person name="Yu L.-H."/>
            <person name="Chen D.-F."/>
            <person name="Zhang G.-Q."/>
        </authorList>
    </citation>
    <scope>NUCLEOTIDE SEQUENCE</scope>
    <source>
        <tissue evidence="2">Leaf</tissue>
    </source>
</reference>
<feature type="compositionally biased region" description="Basic and acidic residues" evidence="1">
    <location>
        <begin position="61"/>
        <end position="75"/>
    </location>
</feature>
<evidence type="ECO:0000313" key="3">
    <source>
        <dbReference type="Proteomes" id="UP000829196"/>
    </source>
</evidence>
<dbReference type="SMR" id="A0A8T3AQE5"/>
<evidence type="ECO:0000313" key="2">
    <source>
        <dbReference type="EMBL" id="KAI0498204.1"/>
    </source>
</evidence>
<accession>A0A8T3AQE5</accession>
<keyword evidence="3" id="KW-1185">Reference proteome</keyword>
<sequence length="111" mass="12760">MKELKSYIQAPVRVTSHRDLIEAMKLTQVVEDQRHLERWTGGSSPKDSYRMTTTFLSSKEPTSHTLRETSKEKAVGGKPGKNFKKLTETELQEKRVKGLCFICEERYTPGK</sequence>
<dbReference type="OrthoDB" id="2013610at2759"/>
<gene>
    <name evidence="2" type="ORF">KFK09_021445</name>
</gene>
<organism evidence="2 3">
    <name type="scientific">Dendrobium nobile</name>
    <name type="common">Orchid</name>
    <dbReference type="NCBI Taxonomy" id="94219"/>
    <lineage>
        <taxon>Eukaryota</taxon>
        <taxon>Viridiplantae</taxon>
        <taxon>Streptophyta</taxon>
        <taxon>Embryophyta</taxon>
        <taxon>Tracheophyta</taxon>
        <taxon>Spermatophyta</taxon>
        <taxon>Magnoliopsida</taxon>
        <taxon>Liliopsida</taxon>
        <taxon>Asparagales</taxon>
        <taxon>Orchidaceae</taxon>
        <taxon>Epidendroideae</taxon>
        <taxon>Malaxideae</taxon>
        <taxon>Dendrobiinae</taxon>
        <taxon>Dendrobium</taxon>
    </lineage>
</organism>
<dbReference type="AlphaFoldDB" id="A0A8T3AQE5"/>
<dbReference type="Proteomes" id="UP000829196">
    <property type="component" value="Unassembled WGS sequence"/>
</dbReference>
<protein>
    <submittedName>
        <fullName evidence="2">Uncharacterized protein</fullName>
    </submittedName>
</protein>
<dbReference type="EMBL" id="JAGYWB010000015">
    <property type="protein sequence ID" value="KAI0498204.1"/>
    <property type="molecule type" value="Genomic_DNA"/>
</dbReference>
<proteinExistence type="predicted"/>
<name>A0A8T3AQE5_DENNO</name>